<dbReference type="AlphaFoldDB" id="A0A1G9CDT0"/>
<feature type="transmembrane region" description="Helical" evidence="1">
    <location>
        <begin position="204"/>
        <end position="225"/>
    </location>
</feature>
<keyword evidence="4" id="KW-1185">Reference proteome</keyword>
<keyword evidence="1" id="KW-1133">Transmembrane helix</keyword>
<feature type="transmembrane region" description="Helical" evidence="1">
    <location>
        <begin position="62"/>
        <end position="82"/>
    </location>
</feature>
<dbReference type="OrthoDB" id="7348799at2"/>
<protein>
    <submittedName>
        <fullName evidence="3">Membrane-associated enzyme, PAP2 (Acid phosphatase) superfamily</fullName>
    </submittedName>
</protein>
<dbReference type="SUPFAM" id="SSF48317">
    <property type="entry name" value="Acid phosphatase/Vanadium-dependent haloperoxidase"/>
    <property type="match status" value="1"/>
</dbReference>
<feature type="domain" description="Phosphatidic acid phosphatase type 2/haloperoxidase" evidence="2">
    <location>
        <begin position="101"/>
        <end position="224"/>
    </location>
</feature>
<proteinExistence type="predicted"/>
<dbReference type="EMBL" id="FNFX01000003">
    <property type="protein sequence ID" value="SDK49843.1"/>
    <property type="molecule type" value="Genomic_DNA"/>
</dbReference>
<accession>A0A1G9CDT0</accession>
<dbReference type="CDD" id="cd03396">
    <property type="entry name" value="PAP2_like_6"/>
    <property type="match status" value="1"/>
</dbReference>
<reference evidence="4" key="1">
    <citation type="submission" date="2016-10" db="EMBL/GenBank/DDBJ databases">
        <authorList>
            <person name="Varghese N."/>
            <person name="Submissions S."/>
        </authorList>
    </citation>
    <scope>NUCLEOTIDE SEQUENCE [LARGE SCALE GENOMIC DNA]</scope>
    <source>
        <strain evidence="4">CBMB127</strain>
    </source>
</reference>
<evidence type="ECO:0000313" key="4">
    <source>
        <dbReference type="Proteomes" id="UP000198629"/>
    </source>
</evidence>
<dbReference type="RefSeq" id="WP_091471459.1">
    <property type="nucleotide sequence ID" value="NZ_FNFX01000003.1"/>
</dbReference>
<name>A0A1G9CDT0_9PROT</name>
<dbReference type="InterPro" id="IPR000326">
    <property type="entry name" value="PAP2/HPO"/>
</dbReference>
<dbReference type="Pfam" id="PF01569">
    <property type="entry name" value="PAP2"/>
    <property type="match status" value="1"/>
</dbReference>
<evidence type="ECO:0000256" key="1">
    <source>
        <dbReference type="SAM" id="Phobius"/>
    </source>
</evidence>
<dbReference type="STRING" id="492660.SAMN05192566_1407"/>
<feature type="transmembrane region" description="Helical" evidence="1">
    <location>
        <begin position="102"/>
        <end position="120"/>
    </location>
</feature>
<feature type="transmembrane region" description="Helical" evidence="1">
    <location>
        <begin position="179"/>
        <end position="198"/>
    </location>
</feature>
<keyword evidence="1" id="KW-0812">Transmembrane</keyword>
<keyword evidence="1" id="KW-0472">Membrane</keyword>
<gene>
    <name evidence="3" type="ORF">SAMN05192566_1407</name>
</gene>
<evidence type="ECO:0000259" key="2">
    <source>
        <dbReference type="Pfam" id="PF01569"/>
    </source>
</evidence>
<evidence type="ECO:0000313" key="3">
    <source>
        <dbReference type="EMBL" id="SDK49843.1"/>
    </source>
</evidence>
<sequence>MEHWISKSRLVALWLLLAASAAGIYLLANHTSIDLALADRMFDFQQGRFPYKHGFFYETVMHGYAKTLLTGIWLVLLALALLPQRLRPARLSTADQSRLRWVVALAATHSCLVVGIKHRMPHACPWDVDRYGGTLPWFPTFAAHAPQMAGHCFPAGHATSALWLSALCLFWLPHQPHKALLVALAGLYAGFLLGWIQQMRGAHFLSHTLTSLWLMCALLLCVLSFSKSPQ</sequence>
<dbReference type="InterPro" id="IPR036938">
    <property type="entry name" value="PAP2/HPO_sf"/>
</dbReference>
<dbReference type="Proteomes" id="UP000198629">
    <property type="component" value="Unassembled WGS sequence"/>
</dbReference>
<organism evidence="3 4">
    <name type="scientific">Methylophilus rhizosphaerae</name>
    <dbReference type="NCBI Taxonomy" id="492660"/>
    <lineage>
        <taxon>Bacteria</taxon>
        <taxon>Pseudomonadati</taxon>
        <taxon>Pseudomonadota</taxon>
        <taxon>Betaproteobacteria</taxon>
        <taxon>Nitrosomonadales</taxon>
        <taxon>Methylophilaceae</taxon>
        <taxon>Methylophilus</taxon>
    </lineage>
</organism>